<dbReference type="EMBL" id="JARK01001373">
    <property type="protein sequence ID" value="EYC15377.1"/>
    <property type="molecule type" value="Genomic_DNA"/>
</dbReference>
<feature type="compositionally biased region" description="Basic and acidic residues" evidence="1">
    <location>
        <begin position="175"/>
        <end position="189"/>
    </location>
</feature>
<feature type="compositionally biased region" description="Basic and acidic residues" evidence="1">
    <location>
        <begin position="18"/>
        <end position="32"/>
    </location>
</feature>
<keyword evidence="3" id="KW-1185">Reference proteome</keyword>
<dbReference type="AlphaFoldDB" id="A0A016UKJ5"/>
<feature type="compositionally biased region" description="Polar residues" evidence="1">
    <location>
        <begin position="67"/>
        <end position="77"/>
    </location>
</feature>
<proteinExistence type="predicted"/>
<accession>A0A016UKJ5</accession>
<feature type="compositionally biased region" description="Low complexity" evidence="1">
    <location>
        <begin position="103"/>
        <end position="116"/>
    </location>
</feature>
<feature type="compositionally biased region" description="Basic and acidic residues" evidence="1">
    <location>
        <begin position="224"/>
        <end position="256"/>
    </location>
</feature>
<reference evidence="3" key="1">
    <citation type="journal article" date="2015" name="Nat. Genet.">
        <title>The genome and transcriptome of the zoonotic hookworm Ancylostoma ceylanicum identify infection-specific gene families.</title>
        <authorList>
            <person name="Schwarz E.M."/>
            <person name="Hu Y."/>
            <person name="Antoshechkin I."/>
            <person name="Miller M.M."/>
            <person name="Sternberg P.W."/>
            <person name="Aroian R.V."/>
        </authorList>
    </citation>
    <scope>NUCLEOTIDE SEQUENCE</scope>
    <source>
        <strain evidence="3">HY135</strain>
    </source>
</reference>
<feature type="region of interest" description="Disordered" evidence="1">
    <location>
        <begin position="1"/>
        <end position="127"/>
    </location>
</feature>
<feature type="region of interest" description="Disordered" evidence="1">
    <location>
        <begin position="143"/>
        <end position="281"/>
    </location>
</feature>
<feature type="compositionally biased region" description="Basic and acidic residues" evidence="1">
    <location>
        <begin position="367"/>
        <end position="392"/>
    </location>
</feature>
<protein>
    <submittedName>
        <fullName evidence="2">Uncharacterized protein</fullName>
    </submittedName>
</protein>
<dbReference type="Proteomes" id="UP000024635">
    <property type="component" value="Unassembled WGS sequence"/>
</dbReference>
<evidence type="ECO:0000313" key="2">
    <source>
        <dbReference type="EMBL" id="EYC15377.1"/>
    </source>
</evidence>
<name>A0A016UKJ5_9BILA</name>
<comment type="caution">
    <text evidence="2">The sequence shown here is derived from an EMBL/GenBank/DDBJ whole genome shotgun (WGS) entry which is preliminary data.</text>
</comment>
<dbReference type="OrthoDB" id="5875729at2759"/>
<feature type="compositionally biased region" description="Basic and acidic residues" evidence="1">
    <location>
        <begin position="53"/>
        <end position="66"/>
    </location>
</feature>
<feature type="compositionally biased region" description="Polar residues" evidence="1">
    <location>
        <begin position="190"/>
        <end position="199"/>
    </location>
</feature>
<evidence type="ECO:0000256" key="1">
    <source>
        <dbReference type="SAM" id="MobiDB-lite"/>
    </source>
</evidence>
<gene>
    <name evidence="2" type="primary">Acey_s0037.g3487</name>
    <name evidence="2" type="ORF">Y032_0037g3487</name>
</gene>
<sequence length="531" mass="61337">MRGSRRGTFPSRPAYPERGVEFFPRGRDDSRRPRNAPAPYSHDNRSDPGYARSGRDPDFSRRKDLSNGRTQESFLQNNDRRGSQYISSERGAPSYGSRGYGPSGSSSNSYPISGESRMPPNENDNRYKYLNDGWYTFAYNEYKTTSSSGTAPPQPNPYRGREQRDPRNGYGTQTHARENVERFRGEKNSHSASDPSNISKYGYVNPSIARETRELEQRMAAIQRELDMLETDKKGSRSPDFHGSGRERRVRNEPHPPARSSSRSFPPRPDAAQQARIEREQEILRRRERELARREEELMRKERRLRERTPPRPVRAPAQPVRITTFPKSRPFDPRIRRPIRSKRVERILDNLDVSLPEKRRVIRTRDLPVREEQRSPPKRRVEIKRDYKEEQDVSASKAAGTEGNDSLSEQAVAKLLERTIGTEVLDDYEPPRQRALSQLLRRCDRKLLTGEVLKKFGVVEADAEPVDLDSYRKRTCTRMHNPTTFGPLDQFVPLRTFEEDVAMEASDTEHEEVLENLKAALGFFPRSPPP</sequence>
<organism evidence="2 3">
    <name type="scientific">Ancylostoma ceylanicum</name>
    <dbReference type="NCBI Taxonomy" id="53326"/>
    <lineage>
        <taxon>Eukaryota</taxon>
        <taxon>Metazoa</taxon>
        <taxon>Ecdysozoa</taxon>
        <taxon>Nematoda</taxon>
        <taxon>Chromadorea</taxon>
        <taxon>Rhabditida</taxon>
        <taxon>Rhabditina</taxon>
        <taxon>Rhabditomorpha</taxon>
        <taxon>Strongyloidea</taxon>
        <taxon>Ancylostomatidae</taxon>
        <taxon>Ancylostomatinae</taxon>
        <taxon>Ancylostoma</taxon>
    </lineage>
</organism>
<evidence type="ECO:0000313" key="3">
    <source>
        <dbReference type="Proteomes" id="UP000024635"/>
    </source>
</evidence>
<feature type="compositionally biased region" description="Low complexity" evidence="1">
    <location>
        <begin position="258"/>
        <end position="275"/>
    </location>
</feature>
<feature type="region of interest" description="Disordered" evidence="1">
    <location>
        <begin position="367"/>
        <end position="407"/>
    </location>
</feature>